<sequence length="201" mass="22574">MRPRRFLRPVLNKHTGNDELVGSFEQVFLGIDCYDVSAEEKLKLEKRRSKGALLEKTTHKDLTPLSMLSLVACMTPFSDYNQSPRNIYQCGMCKQTMSIHSHNESRRCDNKTYRVVSLQKPVARTAAVDDYGLNDYPTGVNLCVAVLSYTGYSMEDACILNKGAVDRGMFHGFVSVTMNIVPYEIDYKRRSNRLAAAAGSA</sequence>
<dbReference type="Pfam" id="PF00562">
    <property type="entry name" value="RNA_pol_Rpb2_6"/>
    <property type="match status" value="1"/>
</dbReference>
<proteinExistence type="inferred from homology"/>
<dbReference type="InterPro" id="IPR007120">
    <property type="entry name" value="DNA-dir_RNAP_su2_dom"/>
</dbReference>
<comment type="similarity">
    <text evidence="1">Belongs to the RNA polymerase beta chain family.</text>
</comment>
<dbReference type="InterPro" id="IPR037033">
    <property type="entry name" value="DNA-dir_RNAP_su2_hyb_sf"/>
</dbReference>
<evidence type="ECO:0000256" key="6">
    <source>
        <dbReference type="ARBA" id="ARBA00023163"/>
    </source>
</evidence>
<evidence type="ECO:0000313" key="9">
    <source>
        <dbReference type="Proteomes" id="UP001057375"/>
    </source>
</evidence>
<dbReference type="Gene3D" id="2.40.50.150">
    <property type="match status" value="1"/>
</dbReference>
<keyword evidence="9" id="KW-1185">Reference proteome</keyword>
<evidence type="ECO:0000256" key="2">
    <source>
        <dbReference type="ARBA" id="ARBA00012418"/>
    </source>
</evidence>
<evidence type="ECO:0000256" key="3">
    <source>
        <dbReference type="ARBA" id="ARBA00022478"/>
    </source>
</evidence>
<feature type="domain" description="DNA-directed RNA polymerase subunit 2 hybrid-binding" evidence="7">
    <location>
        <begin position="72"/>
        <end position="180"/>
    </location>
</feature>
<name>A0ABQ5K1I0_9EUKA</name>
<dbReference type="InterPro" id="IPR015712">
    <property type="entry name" value="DNA-dir_RNA_pol_su2"/>
</dbReference>
<feature type="non-terminal residue" evidence="8">
    <location>
        <position position="201"/>
    </location>
</feature>
<evidence type="ECO:0000256" key="1">
    <source>
        <dbReference type="ARBA" id="ARBA00006835"/>
    </source>
</evidence>
<evidence type="ECO:0000256" key="5">
    <source>
        <dbReference type="ARBA" id="ARBA00022695"/>
    </source>
</evidence>
<dbReference type="EC" id="2.7.7.6" evidence="2"/>
<dbReference type="Gene3D" id="2.40.270.10">
    <property type="entry name" value="DNA-directed RNA polymerase, subunit 2, domain 6"/>
    <property type="match status" value="1"/>
</dbReference>
<dbReference type="Proteomes" id="UP001057375">
    <property type="component" value="Unassembled WGS sequence"/>
</dbReference>
<dbReference type="InterPro" id="IPR014724">
    <property type="entry name" value="RNA_pol_RPB2_OB-fold"/>
</dbReference>
<evidence type="ECO:0000256" key="4">
    <source>
        <dbReference type="ARBA" id="ARBA00022679"/>
    </source>
</evidence>
<keyword evidence="3 8" id="KW-0240">DNA-directed RNA polymerase</keyword>
<evidence type="ECO:0000313" key="8">
    <source>
        <dbReference type="EMBL" id="GKT23320.1"/>
    </source>
</evidence>
<dbReference type="EMBL" id="BQXS01012456">
    <property type="protein sequence ID" value="GKT23320.1"/>
    <property type="molecule type" value="Genomic_DNA"/>
</dbReference>
<protein>
    <recommendedName>
        <fullName evidence="2">DNA-directed RNA polymerase</fullName>
        <ecNumber evidence="2">2.7.7.6</ecNumber>
    </recommendedName>
</protein>
<dbReference type="PANTHER" id="PTHR20856">
    <property type="entry name" value="DNA-DIRECTED RNA POLYMERASE I SUBUNIT 2"/>
    <property type="match status" value="1"/>
</dbReference>
<accession>A0ABQ5K1I0</accession>
<dbReference type="SUPFAM" id="SSF64484">
    <property type="entry name" value="beta and beta-prime subunits of DNA dependent RNA-polymerase"/>
    <property type="match status" value="1"/>
</dbReference>
<organism evidence="8 9">
    <name type="scientific">Aduncisulcus paluster</name>
    <dbReference type="NCBI Taxonomy" id="2918883"/>
    <lineage>
        <taxon>Eukaryota</taxon>
        <taxon>Metamonada</taxon>
        <taxon>Carpediemonas-like organisms</taxon>
        <taxon>Aduncisulcus</taxon>
    </lineage>
</organism>
<keyword evidence="4" id="KW-0808">Transferase</keyword>
<comment type="caution">
    <text evidence="8">The sequence shown here is derived from an EMBL/GenBank/DDBJ whole genome shotgun (WGS) entry which is preliminary data.</text>
</comment>
<keyword evidence="6" id="KW-0804">Transcription</keyword>
<evidence type="ECO:0000259" key="7">
    <source>
        <dbReference type="Pfam" id="PF00562"/>
    </source>
</evidence>
<reference evidence="8" key="1">
    <citation type="submission" date="2022-03" db="EMBL/GenBank/DDBJ databases">
        <title>Draft genome sequence of Aduncisulcus paluster, a free-living microaerophilic Fornicata.</title>
        <authorList>
            <person name="Yuyama I."/>
            <person name="Kume K."/>
            <person name="Tamura T."/>
            <person name="Inagaki Y."/>
            <person name="Hashimoto T."/>
        </authorList>
    </citation>
    <scope>NUCLEOTIDE SEQUENCE</scope>
    <source>
        <strain evidence="8">NY0171</strain>
    </source>
</reference>
<dbReference type="GO" id="GO:0000428">
    <property type="term" value="C:DNA-directed RNA polymerase complex"/>
    <property type="evidence" value="ECO:0007669"/>
    <property type="project" value="UniProtKB-KW"/>
</dbReference>
<gene>
    <name evidence="8" type="ORF">ADUPG1_012394</name>
</gene>
<keyword evidence="5" id="KW-0548">Nucleotidyltransferase</keyword>